<dbReference type="Gene3D" id="1.20.1260.60">
    <property type="entry name" value="Vacuolar protein sorting-associated protein Ist1"/>
    <property type="match status" value="1"/>
</dbReference>
<sequence>MTSSSVRWLKTETNLLNTEEHHFKTNLRRAKNNQKHDLSACPRHYSIIQHEWIGILKAYRIEIQISSQVPCRLTANVKNQDKKCPLNLKEAIWSLCFFAPRCADFIELVRL</sequence>
<name>A0AA35Z1E0_LACSI</name>
<dbReference type="Proteomes" id="UP001177003">
    <property type="component" value="Chromosome 5"/>
</dbReference>
<gene>
    <name evidence="1" type="ORF">LSALG_LOCUS23502</name>
</gene>
<dbReference type="AlphaFoldDB" id="A0AA35Z1E0"/>
<reference evidence="1" key="1">
    <citation type="submission" date="2023-04" db="EMBL/GenBank/DDBJ databases">
        <authorList>
            <person name="Vijverberg K."/>
            <person name="Xiong W."/>
            <person name="Schranz E."/>
        </authorList>
    </citation>
    <scope>NUCLEOTIDE SEQUENCE</scope>
</reference>
<organism evidence="1 2">
    <name type="scientific">Lactuca saligna</name>
    <name type="common">Willowleaf lettuce</name>
    <dbReference type="NCBI Taxonomy" id="75948"/>
    <lineage>
        <taxon>Eukaryota</taxon>
        <taxon>Viridiplantae</taxon>
        <taxon>Streptophyta</taxon>
        <taxon>Embryophyta</taxon>
        <taxon>Tracheophyta</taxon>
        <taxon>Spermatophyta</taxon>
        <taxon>Magnoliopsida</taxon>
        <taxon>eudicotyledons</taxon>
        <taxon>Gunneridae</taxon>
        <taxon>Pentapetalae</taxon>
        <taxon>asterids</taxon>
        <taxon>campanulids</taxon>
        <taxon>Asterales</taxon>
        <taxon>Asteraceae</taxon>
        <taxon>Cichorioideae</taxon>
        <taxon>Cichorieae</taxon>
        <taxon>Lactucinae</taxon>
        <taxon>Lactuca</taxon>
    </lineage>
</organism>
<evidence type="ECO:0000313" key="1">
    <source>
        <dbReference type="EMBL" id="CAI9283936.1"/>
    </source>
</evidence>
<dbReference type="InterPro" id="IPR042277">
    <property type="entry name" value="IST1-like"/>
</dbReference>
<dbReference type="EMBL" id="OX465081">
    <property type="protein sequence ID" value="CAI9283936.1"/>
    <property type="molecule type" value="Genomic_DNA"/>
</dbReference>
<evidence type="ECO:0000313" key="2">
    <source>
        <dbReference type="Proteomes" id="UP001177003"/>
    </source>
</evidence>
<keyword evidence="2" id="KW-1185">Reference proteome</keyword>
<protein>
    <submittedName>
        <fullName evidence="1">Uncharacterized protein</fullName>
    </submittedName>
</protein>
<accession>A0AA35Z1E0</accession>
<proteinExistence type="predicted"/>